<feature type="signal peptide" evidence="7">
    <location>
        <begin position="1"/>
        <end position="21"/>
    </location>
</feature>
<evidence type="ECO:0000256" key="3">
    <source>
        <dbReference type="ARBA" id="ARBA00022990"/>
    </source>
</evidence>
<dbReference type="HOGENOM" id="CLU_395743_0_0_0"/>
<keyword evidence="7" id="KW-0732">Signal</keyword>
<protein>
    <recommendedName>
        <fullName evidence="5">Acyl-peptide hydrolase</fullName>
    </recommendedName>
    <alternativeName>
        <fullName evidence="4">Acylaminoacyl-peptidase</fullName>
    </alternativeName>
</protein>
<dbReference type="Gene3D" id="3.40.50.1820">
    <property type="entry name" value="alpha/beta hydrolase"/>
    <property type="match status" value="1"/>
</dbReference>
<comment type="function">
    <text evidence="6">This enzyme catalyzes the hydrolysis of the N-terminal peptide bond of an N-acetylated peptide to generate an N-acetylated amino acid and a peptide with a free N-terminus. It preferentially cleaves off Ac-Ala, Ac-Met and Ac-Ser. Also, involved in the degradation of oxidized and glycated proteins.</text>
</comment>
<dbReference type="EMBL" id="CP007129">
    <property type="protein sequence ID" value="AHG92784.1"/>
    <property type="molecule type" value="Genomic_DNA"/>
</dbReference>
<evidence type="ECO:0000313" key="9">
    <source>
        <dbReference type="EMBL" id="AHG92784.1"/>
    </source>
</evidence>
<dbReference type="AlphaFoldDB" id="W0RP57"/>
<evidence type="ECO:0000256" key="5">
    <source>
        <dbReference type="ARBA" id="ARBA00032596"/>
    </source>
</evidence>
<keyword evidence="2" id="KW-0378">Hydrolase</keyword>
<accession>W0RP57</accession>
<dbReference type="Gene3D" id="2.120.10.60">
    <property type="entry name" value="Tricorn protease N-terminal domain"/>
    <property type="match status" value="1"/>
</dbReference>
<evidence type="ECO:0000256" key="6">
    <source>
        <dbReference type="ARBA" id="ARBA00045885"/>
    </source>
</evidence>
<dbReference type="RefSeq" id="WP_025414111.1">
    <property type="nucleotide sequence ID" value="NZ_CP007129.1"/>
</dbReference>
<dbReference type="GO" id="GO:0004252">
    <property type="term" value="F:serine-type endopeptidase activity"/>
    <property type="evidence" value="ECO:0007669"/>
    <property type="project" value="InterPro"/>
</dbReference>
<keyword evidence="3" id="KW-0007">Acetylation</keyword>
<name>W0RP57_9BACT</name>
<dbReference type="GO" id="GO:0008239">
    <property type="term" value="F:dipeptidyl-peptidase activity"/>
    <property type="evidence" value="ECO:0007669"/>
    <property type="project" value="TreeGrafter"/>
</dbReference>
<dbReference type="InterPro" id="IPR002471">
    <property type="entry name" value="Pept_S9_AS"/>
</dbReference>
<dbReference type="Pfam" id="PF00326">
    <property type="entry name" value="Peptidase_S9"/>
    <property type="match status" value="1"/>
</dbReference>
<dbReference type="Proteomes" id="UP000019151">
    <property type="component" value="Plasmid 1"/>
</dbReference>
<evidence type="ECO:0000256" key="7">
    <source>
        <dbReference type="SAM" id="SignalP"/>
    </source>
</evidence>
<dbReference type="Pfam" id="PF07676">
    <property type="entry name" value="PD40"/>
    <property type="match status" value="2"/>
</dbReference>
<keyword evidence="1" id="KW-0645">Protease</keyword>
<dbReference type="InParanoid" id="W0RP57"/>
<evidence type="ECO:0000256" key="2">
    <source>
        <dbReference type="ARBA" id="ARBA00022801"/>
    </source>
</evidence>
<reference evidence="9 10" key="1">
    <citation type="journal article" date="2014" name="Genome Announc.">
        <title>Genome Sequence and Methylome of Soil Bacterium Gemmatirosa kalamazoonensis KBS708T, a Member of the Rarely Cultivated Gemmatimonadetes Phylum.</title>
        <authorList>
            <person name="Debruyn J.M."/>
            <person name="Radosevich M."/>
            <person name="Wommack K.E."/>
            <person name="Polson S.W."/>
            <person name="Hauser L.J."/>
            <person name="Fawaz M.N."/>
            <person name="Korlach J."/>
            <person name="Tsai Y.C."/>
        </authorList>
    </citation>
    <scope>NUCLEOTIDE SEQUENCE [LARGE SCALE GENOMIC DNA]</scope>
    <source>
        <strain evidence="9 10">KBS708</strain>
        <plasmid evidence="10">Plasmid 1</plasmid>
    </source>
</reference>
<dbReference type="GO" id="GO:0006508">
    <property type="term" value="P:proteolysis"/>
    <property type="evidence" value="ECO:0007669"/>
    <property type="project" value="UniProtKB-KW"/>
</dbReference>
<dbReference type="SUPFAM" id="SSF53474">
    <property type="entry name" value="alpha/beta-Hydrolases"/>
    <property type="match status" value="1"/>
</dbReference>
<keyword evidence="10" id="KW-1185">Reference proteome</keyword>
<evidence type="ECO:0000256" key="4">
    <source>
        <dbReference type="ARBA" id="ARBA00032284"/>
    </source>
</evidence>
<sequence>MHTSGTLFLAATALLAGAAAAQTATPRAPSKLTIDQLIQIKHPSGHQWTPDGSHVWFTYDDGGINNVWAVPADGSGPAVALTSYAEGQTAGGSFWSRDGQTFFFPRDGGLLAVSVNGGTPHTAWPSAAQARGFALSPDGTRVAFLAPSSSGGVDLIVHTIATNADERIAHGDSTLGALAWMPTGERLTYSVGGRGGPRQHFASPPEVGAKLIFVATEFGGRGGDTTFIVPASGGTPQPLARGGRGAWIDATHFLSTRSSSDGRMRTTESIDVGGGPPVVLHVDTVARFFSSVNTTTNALSPDRRWLLYTSDATGWDQLYVVSTAGGTPVQITKAPGEHWRAVWSHDSKRIAWDANTADKPGTRQIEVATIGDDPAAATIVTVTSGPGTNTAPQWSPDDRRLLFQHTDARNSADLYVADARANAAVTRLTSSMPNSIDKNELVAPQLIHYPGPDGKPVPAWLFVPKHLDRATQHPAIVWIHPDGVNQNYDGWHTDRNEAVYYEFHQYLLQQGYVVIAPDYRGSIGYGRDWRNDVYMDVGGKDAKDARMAATYLKSLGYVDGDRIGVWGLSYGGFFTLLAVTQEPTLFRAAVDVAGVADYTLYYDDPYHGGWTTSRIGTPQEHPEVYAQAAPMYHVDRLQRPLLILHGSADVNVPFVHSVLLIDHLLKAGKGSLVDFMVYPGEFHYFDRSFVVRDAWQRVDAFFKQHLRPNVASGSAR</sequence>
<evidence type="ECO:0000259" key="8">
    <source>
        <dbReference type="Pfam" id="PF00326"/>
    </source>
</evidence>
<dbReference type="InterPro" id="IPR011659">
    <property type="entry name" value="WD40"/>
</dbReference>
<feature type="domain" description="Peptidase S9 prolyl oligopeptidase catalytic" evidence="8">
    <location>
        <begin position="503"/>
        <end position="707"/>
    </location>
</feature>
<dbReference type="OrthoDB" id="108903at2"/>
<feature type="chain" id="PRO_5004795225" description="Acyl-peptide hydrolase" evidence="7">
    <location>
        <begin position="22"/>
        <end position="716"/>
    </location>
</feature>
<dbReference type="Gene3D" id="2.120.10.30">
    <property type="entry name" value="TolB, C-terminal domain"/>
    <property type="match status" value="2"/>
</dbReference>
<dbReference type="PROSITE" id="PS00708">
    <property type="entry name" value="PRO_ENDOPEP_SER"/>
    <property type="match status" value="1"/>
</dbReference>
<evidence type="ECO:0000313" key="10">
    <source>
        <dbReference type="Proteomes" id="UP000019151"/>
    </source>
</evidence>
<dbReference type="SUPFAM" id="SSF82171">
    <property type="entry name" value="DPP6 N-terminal domain-like"/>
    <property type="match status" value="1"/>
</dbReference>
<evidence type="ECO:0000256" key="1">
    <source>
        <dbReference type="ARBA" id="ARBA00022670"/>
    </source>
</evidence>
<organism evidence="9 10">
    <name type="scientific">Gemmatirosa kalamazoonensis</name>
    <dbReference type="NCBI Taxonomy" id="861299"/>
    <lineage>
        <taxon>Bacteria</taxon>
        <taxon>Pseudomonadati</taxon>
        <taxon>Gemmatimonadota</taxon>
        <taxon>Gemmatimonadia</taxon>
        <taxon>Gemmatimonadales</taxon>
        <taxon>Gemmatimonadaceae</taxon>
        <taxon>Gemmatirosa</taxon>
    </lineage>
</organism>
<dbReference type="InterPro" id="IPR001375">
    <property type="entry name" value="Peptidase_S9_cat"/>
</dbReference>
<proteinExistence type="predicted"/>
<gene>
    <name evidence="9" type="ORF">J421_5249</name>
</gene>
<dbReference type="InterPro" id="IPR029058">
    <property type="entry name" value="AB_hydrolase_fold"/>
</dbReference>
<dbReference type="InterPro" id="IPR050278">
    <property type="entry name" value="Serine_Prot_S9B/DPPIV"/>
</dbReference>
<dbReference type="KEGG" id="gba:J421_5249"/>
<keyword evidence="9" id="KW-0614">Plasmid</keyword>
<dbReference type="PANTHER" id="PTHR11731">
    <property type="entry name" value="PROTEASE FAMILY S9B,C DIPEPTIDYL-PEPTIDASE IV-RELATED"/>
    <property type="match status" value="1"/>
</dbReference>
<dbReference type="PANTHER" id="PTHR11731:SF193">
    <property type="entry name" value="DIPEPTIDYL PEPTIDASE 9"/>
    <property type="match status" value="1"/>
</dbReference>
<geneLocation type="plasmid" evidence="9 10">
    <name>1</name>
</geneLocation>
<dbReference type="InterPro" id="IPR011042">
    <property type="entry name" value="6-blade_b-propeller_TolB-like"/>
</dbReference>